<keyword evidence="4 5" id="KW-0862">Zinc</keyword>
<evidence type="ECO:0000256" key="3">
    <source>
        <dbReference type="ARBA" id="ARBA00022801"/>
    </source>
</evidence>
<evidence type="ECO:0000256" key="2">
    <source>
        <dbReference type="ARBA" id="ARBA00022723"/>
    </source>
</evidence>
<dbReference type="EC" id="3.-.-.-" evidence="5"/>
<sequence>MKNSRYPIGEFHCGETITKEQVKQWIQEIEHLPAKLEKAVAGLHADQLDTPYRAGGWTVRQVVHHVADSHMNGYMRFKLALTEHNPSIKTYKEEKWAELSDSTLPVEVSLTLLKTLHQRWVHILYSLQTSDFEKTFHHPESGAIKLVVAIGLYAWHGRHHTAHITALRNRLGW</sequence>
<evidence type="ECO:0000256" key="5">
    <source>
        <dbReference type="HAMAP-Rule" id="MF_01256"/>
    </source>
</evidence>
<name>A0AAX2CHA5_9BACI</name>
<reference evidence="7 8" key="1">
    <citation type="submission" date="2016-08" db="EMBL/GenBank/DDBJ databases">
        <authorList>
            <person name="Loux V."/>
            <person name="Rue O."/>
        </authorList>
    </citation>
    <scope>NUCLEOTIDE SEQUENCE [LARGE SCALE GENOMIC DNA]</scope>
    <source>
        <strain evidence="7 8">AFSSA_08CEB44bac</strain>
    </source>
</reference>
<dbReference type="InterPro" id="IPR023774">
    <property type="entry name" value="Put_metal_dep_hydrolase_YfiT"/>
</dbReference>
<comment type="subcellular location">
    <subcellularLocation>
        <location evidence="5">Cytoplasm</location>
    </subcellularLocation>
</comment>
<dbReference type="AlphaFoldDB" id="A0AAX2CHA5"/>
<dbReference type="Gene3D" id="1.20.120.450">
    <property type="entry name" value="dinb family like domain"/>
    <property type="match status" value="1"/>
</dbReference>
<dbReference type="Proteomes" id="UP000242164">
    <property type="component" value="Unassembled WGS sequence"/>
</dbReference>
<feature type="domain" description="DinB-like" evidence="6">
    <location>
        <begin position="29"/>
        <end position="164"/>
    </location>
</feature>
<dbReference type="InterPro" id="IPR024775">
    <property type="entry name" value="DinB-like"/>
</dbReference>
<keyword evidence="3 5" id="KW-0378">Hydrolase</keyword>
<dbReference type="Pfam" id="PF12867">
    <property type="entry name" value="DinB_2"/>
    <property type="match status" value="1"/>
</dbReference>
<dbReference type="NCBIfam" id="NF009807">
    <property type="entry name" value="PRK13291.1"/>
    <property type="match status" value="1"/>
</dbReference>
<feature type="binding site" evidence="5">
    <location>
        <position position="65"/>
    </location>
    <ligand>
        <name>Zn(2+)</name>
        <dbReference type="ChEBI" id="CHEBI:29105"/>
    </ligand>
</feature>
<dbReference type="SUPFAM" id="SSF109854">
    <property type="entry name" value="DinB/YfiT-like putative metalloenzymes"/>
    <property type="match status" value="1"/>
</dbReference>
<dbReference type="RefSeq" id="WP_048722986.1">
    <property type="nucleotide sequence ID" value="NZ_CP024096.1"/>
</dbReference>
<comment type="function">
    <text evidence="5">Possible metal-dependent hydrolase.</text>
</comment>
<comment type="caution">
    <text evidence="7">The sequence shown here is derived from an EMBL/GenBank/DDBJ whole genome shotgun (WGS) entry which is preliminary data.</text>
</comment>
<comment type="subunit">
    <text evidence="5">Homodimer.</text>
</comment>
<comment type="similarity">
    <text evidence="5">Belongs to the metal hydrolase YfiT family.</text>
</comment>
<feature type="binding site" evidence="5">
    <location>
        <position position="156"/>
    </location>
    <ligand>
        <name>Zn(2+)</name>
        <dbReference type="ChEBI" id="CHEBI:29105"/>
    </ligand>
</feature>
<dbReference type="InterPro" id="IPR034660">
    <property type="entry name" value="DinB/YfiT-like"/>
</dbReference>
<evidence type="ECO:0000256" key="1">
    <source>
        <dbReference type="ARBA" id="ARBA00022490"/>
    </source>
</evidence>
<evidence type="ECO:0000256" key="4">
    <source>
        <dbReference type="ARBA" id="ARBA00022833"/>
    </source>
</evidence>
<dbReference type="EMBL" id="FMIK01000024">
    <property type="protein sequence ID" value="SCL92610.1"/>
    <property type="molecule type" value="Genomic_DNA"/>
</dbReference>
<evidence type="ECO:0000313" key="7">
    <source>
        <dbReference type="EMBL" id="SCL92610.1"/>
    </source>
</evidence>
<dbReference type="HAMAP" id="MF_01256">
    <property type="entry name" value="YfiT_hydrol"/>
    <property type="match status" value="1"/>
</dbReference>
<organism evidence="7 8">
    <name type="scientific">Bacillus cytotoxicus</name>
    <dbReference type="NCBI Taxonomy" id="580165"/>
    <lineage>
        <taxon>Bacteria</taxon>
        <taxon>Bacillati</taxon>
        <taxon>Bacillota</taxon>
        <taxon>Bacilli</taxon>
        <taxon>Bacillales</taxon>
        <taxon>Bacillaceae</taxon>
        <taxon>Bacillus</taxon>
        <taxon>Bacillus cereus group</taxon>
    </lineage>
</organism>
<dbReference type="GO" id="GO:0005737">
    <property type="term" value="C:cytoplasm"/>
    <property type="evidence" value="ECO:0007669"/>
    <property type="project" value="UniProtKB-SubCell"/>
</dbReference>
<gene>
    <name evidence="7" type="ORF">BCB44BAC_02087</name>
</gene>
<comment type="cofactor">
    <cofactor evidence="5">
        <name>Zn(2+)</name>
        <dbReference type="ChEBI" id="CHEBI:29105"/>
    </cofactor>
    <text evidence="5">Binds 1 zinc ion per subunit.</text>
</comment>
<evidence type="ECO:0000313" key="8">
    <source>
        <dbReference type="Proteomes" id="UP000242164"/>
    </source>
</evidence>
<evidence type="ECO:0000259" key="6">
    <source>
        <dbReference type="Pfam" id="PF12867"/>
    </source>
</evidence>
<dbReference type="GO" id="GO:0008270">
    <property type="term" value="F:zinc ion binding"/>
    <property type="evidence" value="ECO:0007669"/>
    <property type="project" value="UniProtKB-UniRule"/>
</dbReference>
<dbReference type="GO" id="GO:0016787">
    <property type="term" value="F:hydrolase activity"/>
    <property type="evidence" value="ECO:0007669"/>
    <property type="project" value="UniProtKB-UniRule"/>
</dbReference>
<keyword evidence="1 5" id="KW-0963">Cytoplasm</keyword>
<accession>A0AAX2CHA5</accession>
<feature type="binding site" evidence="5">
    <location>
        <position position="160"/>
    </location>
    <ligand>
        <name>Zn(2+)</name>
        <dbReference type="ChEBI" id="CHEBI:29105"/>
    </ligand>
</feature>
<proteinExistence type="inferred from homology"/>
<protein>
    <recommendedName>
        <fullName evidence="5">Putative metal-dependent hydrolase BCB44BAC_02087</fullName>
        <ecNumber evidence="5">3.-.-.-</ecNumber>
    </recommendedName>
</protein>
<keyword evidence="2 5" id="KW-0479">Metal-binding</keyword>